<evidence type="ECO:0000256" key="1">
    <source>
        <dbReference type="ARBA" id="ARBA00004613"/>
    </source>
</evidence>
<feature type="chain" id="PRO_5044948074" description="RxLR effector protein" evidence="5">
    <location>
        <begin position="24"/>
        <end position="160"/>
    </location>
</feature>
<evidence type="ECO:0000313" key="8">
    <source>
        <dbReference type="EMBL" id="KAE9338281.1"/>
    </source>
</evidence>
<evidence type="ECO:0000313" key="7">
    <source>
        <dbReference type="EMBL" id="KAE9028064.1"/>
    </source>
</evidence>
<gene>
    <name evidence="6" type="ORF">PR001_g13331</name>
    <name evidence="7" type="ORF">PR002_g10510</name>
    <name evidence="8" type="ORF">PR003_g11577</name>
</gene>
<organism evidence="7 11">
    <name type="scientific">Phytophthora rubi</name>
    <dbReference type="NCBI Taxonomy" id="129364"/>
    <lineage>
        <taxon>Eukaryota</taxon>
        <taxon>Sar</taxon>
        <taxon>Stramenopiles</taxon>
        <taxon>Oomycota</taxon>
        <taxon>Peronosporomycetes</taxon>
        <taxon>Peronosporales</taxon>
        <taxon>Peronosporaceae</taxon>
        <taxon>Phytophthora</taxon>
    </lineage>
</organism>
<keyword evidence="3 5" id="KW-0964">Secreted</keyword>
<sequence length="160" mass="18372">MRPYVVLLLAALALLVRINVVSGSAANLPPSQKLVQSPDDGHMEAARGRVLRTGNTIDEATDPEDEERTFTDIAKKLGASVLNGHGGKFFEKNLSPDDVYKYLKLYKKNNRWYGHGMDKDWSPELMVWKKYHNAWTKKHPEWESKVKLDWLSDPKRFFAE</sequence>
<protein>
    <recommendedName>
        <fullName evidence="5">RxLR effector protein</fullName>
    </recommendedName>
</protein>
<dbReference type="Proteomes" id="UP000429607">
    <property type="component" value="Unassembled WGS sequence"/>
</dbReference>
<comment type="domain">
    <text evidence="5">The RxLR-dEER motif acts to carry the protein into the host cell cytoplasm through binding to cell surface phosphatidylinositol-3-phosphate.</text>
</comment>
<keyword evidence="4 5" id="KW-0732">Signal</keyword>
<dbReference type="InterPro" id="IPR031825">
    <property type="entry name" value="RXLR"/>
</dbReference>
<evidence type="ECO:0000313" key="10">
    <source>
        <dbReference type="Proteomes" id="UP000434957"/>
    </source>
</evidence>
<comment type="subcellular location">
    <subcellularLocation>
        <location evidence="1 5">Secreted</location>
    </subcellularLocation>
</comment>
<dbReference type="EMBL" id="QXFV01000905">
    <property type="protein sequence ID" value="KAE9021651.1"/>
    <property type="molecule type" value="Genomic_DNA"/>
</dbReference>
<evidence type="ECO:0000256" key="2">
    <source>
        <dbReference type="ARBA" id="ARBA00010400"/>
    </source>
</evidence>
<name>A0A6A3MHP4_9STRA</name>
<comment type="similarity">
    <text evidence="2 5">Belongs to the RxLR effector family.</text>
</comment>
<reference evidence="9 11" key="1">
    <citation type="submission" date="2018-09" db="EMBL/GenBank/DDBJ databases">
        <title>Genomic investigation of the strawberry pathogen Phytophthora fragariae indicates pathogenicity is determined by transcriptional variation in three key races.</title>
        <authorList>
            <person name="Adams T.M."/>
            <person name="Armitage A.D."/>
            <person name="Sobczyk M.K."/>
            <person name="Bates H.J."/>
            <person name="Dunwell J.M."/>
            <person name="Nellist C.F."/>
            <person name="Harrison R.J."/>
        </authorList>
    </citation>
    <scope>NUCLEOTIDE SEQUENCE [LARGE SCALE GENOMIC DNA]</scope>
    <source>
        <strain evidence="6 9">SCRP249</strain>
        <strain evidence="7 11">SCRP324</strain>
        <strain evidence="8 10">SCRP333</strain>
    </source>
</reference>
<evidence type="ECO:0000313" key="9">
    <source>
        <dbReference type="Proteomes" id="UP000429607"/>
    </source>
</evidence>
<evidence type="ECO:0000313" key="11">
    <source>
        <dbReference type="Proteomes" id="UP000435112"/>
    </source>
</evidence>
<dbReference type="OrthoDB" id="10304654at2759"/>
<comment type="function">
    <text evidence="5">Effector that suppresses plant defense responses during pathogen infection.</text>
</comment>
<dbReference type="Pfam" id="PF16810">
    <property type="entry name" value="RXLR"/>
    <property type="match status" value="1"/>
</dbReference>
<accession>A0A6A3MHP4</accession>
<dbReference type="EMBL" id="QXFU01000597">
    <property type="protein sequence ID" value="KAE9028064.1"/>
    <property type="molecule type" value="Genomic_DNA"/>
</dbReference>
<proteinExistence type="inferred from homology"/>
<dbReference type="AlphaFoldDB" id="A0A6A3MHP4"/>
<evidence type="ECO:0000256" key="5">
    <source>
        <dbReference type="RuleBase" id="RU367124"/>
    </source>
</evidence>
<comment type="caution">
    <text evidence="7">The sequence shown here is derived from an EMBL/GenBank/DDBJ whole genome shotgun (WGS) entry which is preliminary data.</text>
</comment>
<dbReference type="EMBL" id="QXFT01000670">
    <property type="protein sequence ID" value="KAE9338281.1"/>
    <property type="molecule type" value="Genomic_DNA"/>
</dbReference>
<dbReference type="Proteomes" id="UP000434957">
    <property type="component" value="Unassembled WGS sequence"/>
</dbReference>
<evidence type="ECO:0000256" key="4">
    <source>
        <dbReference type="ARBA" id="ARBA00022729"/>
    </source>
</evidence>
<keyword evidence="10" id="KW-1185">Reference proteome</keyword>
<dbReference type="Proteomes" id="UP000435112">
    <property type="component" value="Unassembled WGS sequence"/>
</dbReference>
<feature type="signal peptide" evidence="5">
    <location>
        <begin position="1"/>
        <end position="23"/>
    </location>
</feature>
<evidence type="ECO:0000313" key="6">
    <source>
        <dbReference type="EMBL" id="KAE9021651.1"/>
    </source>
</evidence>
<evidence type="ECO:0000256" key="3">
    <source>
        <dbReference type="ARBA" id="ARBA00022525"/>
    </source>
</evidence>